<sequence>IITNQSITVSTSTSTVVNETITIISQNGTVSNGGVNSVTFFGNVSNNTATGDELIGLNINYTRSGRITLDSLEFVMTGYTDSDPDWFKYQDYDPIALTSDTNNLNETMAKLGFYEITPTVNDEINPFNDLEFAPDKFSPFSQLYYTDLFLDYSEELDPSGNFPIDLKFANCTTCTTDFDITIWVNGIKYPTYSLKTTNEVVYSGVKVRPGYNSTLLELVVGPNITSIYNGNVEFQFSIDNPETIDYFHTSVPRPNPIRIPFYYYDPSKATADIDAAPITDDFNSFENNSNWDFVSSSNISLTNNSNNELEVIKDKLHITDYSITQNIPRAGEFTFDTTLSTTIVDPGTQEGADGDIDPFFTSGFIIGPENNPYKLLFNYQFDLQSTEVTTKWFLRSSTGTLATWNNLNPQSGKEYE</sequence>
<organism evidence="1">
    <name type="scientific">marine sediment metagenome</name>
    <dbReference type="NCBI Taxonomy" id="412755"/>
    <lineage>
        <taxon>unclassified sequences</taxon>
        <taxon>metagenomes</taxon>
        <taxon>ecological metagenomes</taxon>
    </lineage>
</organism>
<feature type="non-terminal residue" evidence="1">
    <location>
        <position position="1"/>
    </location>
</feature>
<accession>A0A0F8ZGU6</accession>
<dbReference type="AlphaFoldDB" id="A0A0F8ZGU6"/>
<reference evidence="1" key="1">
    <citation type="journal article" date="2015" name="Nature">
        <title>Complex archaea that bridge the gap between prokaryotes and eukaryotes.</title>
        <authorList>
            <person name="Spang A."/>
            <person name="Saw J.H."/>
            <person name="Jorgensen S.L."/>
            <person name="Zaremba-Niedzwiedzka K."/>
            <person name="Martijn J."/>
            <person name="Lind A.E."/>
            <person name="van Eijk R."/>
            <person name="Schleper C."/>
            <person name="Guy L."/>
            <person name="Ettema T.J."/>
        </authorList>
    </citation>
    <scope>NUCLEOTIDE SEQUENCE</scope>
</reference>
<feature type="non-terminal residue" evidence="1">
    <location>
        <position position="416"/>
    </location>
</feature>
<name>A0A0F8ZGU6_9ZZZZ</name>
<protein>
    <submittedName>
        <fullName evidence="1">Uncharacterized protein</fullName>
    </submittedName>
</protein>
<evidence type="ECO:0000313" key="1">
    <source>
        <dbReference type="EMBL" id="KKK85235.1"/>
    </source>
</evidence>
<dbReference type="EMBL" id="LAZR01051403">
    <property type="protein sequence ID" value="KKK85235.1"/>
    <property type="molecule type" value="Genomic_DNA"/>
</dbReference>
<comment type="caution">
    <text evidence="1">The sequence shown here is derived from an EMBL/GenBank/DDBJ whole genome shotgun (WGS) entry which is preliminary data.</text>
</comment>
<proteinExistence type="predicted"/>
<gene>
    <name evidence="1" type="ORF">LCGC14_2775330</name>
</gene>